<organism evidence="11 12">
    <name type="scientific">Exiguobacterium alkaliphilum</name>
    <dbReference type="NCBI Taxonomy" id="1428684"/>
    <lineage>
        <taxon>Bacteria</taxon>
        <taxon>Bacillati</taxon>
        <taxon>Bacillota</taxon>
        <taxon>Bacilli</taxon>
        <taxon>Bacillales</taxon>
        <taxon>Bacillales Family XII. Incertae Sedis</taxon>
        <taxon>Exiguobacterium</taxon>
    </lineage>
</organism>
<dbReference type="Proteomes" id="UP001206821">
    <property type="component" value="Unassembled WGS sequence"/>
</dbReference>
<comment type="subunit">
    <text evidence="3">The complex is composed of two ATP-binding proteins (LsrA), two transmembrane proteins (LsrC and LsrD) and a solute-binding protein (LsrB).</text>
</comment>
<dbReference type="Pfam" id="PF00005">
    <property type="entry name" value="ABC_tran"/>
    <property type="match status" value="2"/>
</dbReference>
<feature type="domain" description="ABC transporter" evidence="10">
    <location>
        <begin position="2"/>
        <end position="235"/>
    </location>
</feature>
<dbReference type="CDD" id="cd03215">
    <property type="entry name" value="ABC_Carb_Monos_II"/>
    <property type="match status" value="1"/>
</dbReference>
<dbReference type="SUPFAM" id="SSF52540">
    <property type="entry name" value="P-loop containing nucleoside triphosphate hydrolases"/>
    <property type="match status" value="2"/>
</dbReference>
<evidence type="ECO:0000313" key="12">
    <source>
        <dbReference type="Proteomes" id="UP001206821"/>
    </source>
</evidence>
<proteinExistence type="inferred from homology"/>
<protein>
    <recommendedName>
        <fullName evidence="4">Autoinducer 2 import ATP-binding protein LsrA</fullName>
        <ecNumber evidence="8">7.6.2.13</ecNumber>
    </recommendedName>
</protein>
<dbReference type="PANTHER" id="PTHR43790">
    <property type="entry name" value="CARBOHYDRATE TRANSPORT ATP-BINDING PROTEIN MG119-RELATED"/>
    <property type="match status" value="1"/>
</dbReference>
<evidence type="ECO:0000256" key="3">
    <source>
        <dbReference type="ARBA" id="ARBA00011262"/>
    </source>
</evidence>
<sequence length="457" mass="50024">MIRLERVTKQYGDVTVLDDVTFGLRRGEIHGLLGLNGAGKSTLIKLLNGTTAPTSGSISLDDETVVLTPAEAIRRGVITVSQEVDDALYLDLPVYENVVPWQTVERIQPRELKRRATAYLKRVGLAIDVTKPSGHYPLSVKQRILIARALASEATYLLLDEPTAALSTDDAAALLSLLQTLAEDGVGILLITHRSEELTRVTTTTTFLRDGRLVYEGPFQPLSTEDVHTLLSGTSLVDELEKATPTNEVQLKATLTLPAFGTALSLTAYKGEVVGIGGVTGSGKTELVEALFGLSDATQHIELNGNVATIQTPRQAVQSGFAFVPEERRKQGLFLDDSIERNALVVEGETSVLQRVLSSLRVKYADVRQPVRELSGGNQQKVVLSKWLFEDRDVYLLDEPTKGVDVTAKRDIYELVTRLAKQGKTVIFTSSEAHELELVANRTLWLDRGRWQQKGGA</sequence>
<evidence type="ECO:0000256" key="8">
    <source>
        <dbReference type="ARBA" id="ARBA00023798"/>
    </source>
</evidence>
<accession>A0ABT2KZT7</accession>
<dbReference type="InterPro" id="IPR003439">
    <property type="entry name" value="ABC_transporter-like_ATP-bd"/>
</dbReference>
<evidence type="ECO:0000259" key="10">
    <source>
        <dbReference type="PROSITE" id="PS50893"/>
    </source>
</evidence>
<name>A0ABT2KZT7_9BACL</name>
<evidence type="ECO:0000256" key="6">
    <source>
        <dbReference type="ARBA" id="ARBA00022840"/>
    </source>
</evidence>
<evidence type="ECO:0000256" key="4">
    <source>
        <dbReference type="ARBA" id="ARBA00019459"/>
    </source>
</evidence>
<comment type="caution">
    <text evidence="11">The sequence shown here is derived from an EMBL/GenBank/DDBJ whole genome shotgun (WGS) entry which is preliminary data.</text>
</comment>
<dbReference type="GO" id="GO:0005524">
    <property type="term" value="F:ATP binding"/>
    <property type="evidence" value="ECO:0007669"/>
    <property type="project" value="UniProtKB-KW"/>
</dbReference>
<evidence type="ECO:0000313" key="11">
    <source>
        <dbReference type="EMBL" id="MCT4795534.1"/>
    </source>
</evidence>
<dbReference type="PROSITE" id="PS50893">
    <property type="entry name" value="ABC_TRANSPORTER_2"/>
    <property type="match status" value="2"/>
</dbReference>
<reference evidence="11 12" key="1">
    <citation type="submission" date="2022-07" db="EMBL/GenBank/DDBJ databases">
        <title>Genomic and pangenome structural analysis of the polyextremophile Exiguobacterium.</title>
        <authorList>
            <person name="Shen L."/>
        </authorList>
    </citation>
    <scope>NUCLEOTIDE SEQUENCE [LARGE SCALE GENOMIC DNA]</scope>
    <source>
        <strain evidence="11 12">12_1</strain>
    </source>
</reference>
<dbReference type="PANTHER" id="PTHR43790:SF2">
    <property type="entry name" value="AUTOINDUCER 2 IMPORT ATP-BINDING PROTEIN LSRA"/>
    <property type="match status" value="1"/>
</dbReference>
<dbReference type="InterPro" id="IPR017871">
    <property type="entry name" value="ABC_transporter-like_CS"/>
</dbReference>
<dbReference type="EC" id="7.6.2.13" evidence="8"/>
<evidence type="ECO:0000256" key="5">
    <source>
        <dbReference type="ARBA" id="ARBA00022741"/>
    </source>
</evidence>
<gene>
    <name evidence="11" type="ORF">NQG31_08250</name>
</gene>
<evidence type="ECO:0000256" key="2">
    <source>
        <dbReference type="ARBA" id="ARBA00009404"/>
    </source>
</evidence>
<dbReference type="EMBL" id="JANIEK010000028">
    <property type="protein sequence ID" value="MCT4795534.1"/>
    <property type="molecule type" value="Genomic_DNA"/>
</dbReference>
<dbReference type="PROSITE" id="PS00211">
    <property type="entry name" value="ABC_TRANSPORTER_1"/>
    <property type="match status" value="1"/>
</dbReference>
<evidence type="ECO:0000256" key="7">
    <source>
        <dbReference type="ARBA" id="ARBA00023747"/>
    </source>
</evidence>
<comment type="catalytic activity">
    <reaction evidence="9">
        <text>ATP + H2O + (2R,4S)-2-methyl-2,3,3,4-tetrahydroxytetrahydrofuran-[AI-2-binding protein]Side 1 = ADP + phosphate + (2R,4S)-2-methyl-2,3,3,4-tetrahydroxytetrahydrofuranSide 2 + [AI-2-binding protein]Side 1.</text>
        <dbReference type="EC" id="7.6.2.13"/>
    </reaction>
</comment>
<comment type="subcellular location">
    <subcellularLocation>
        <location evidence="1">Cell inner membrane</location>
        <topology evidence="1">Peripheral membrane protein</topology>
    </subcellularLocation>
</comment>
<feature type="domain" description="ABC transporter" evidence="10">
    <location>
        <begin position="246"/>
        <end position="457"/>
    </location>
</feature>
<dbReference type="InterPro" id="IPR027417">
    <property type="entry name" value="P-loop_NTPase"/>
</dbReference>
<comment type="function">
    <text evidence="7">Part of the ABC transporter complex LsrABCD involved in autoinducer 2 (AI-2) import. Responsible for energy coupling to the transport system.</text>
</comment>
<keyword evidence="12" id="KW-1185">Reference proteome</keyword>
<evidence type="ECO:0000256" key="1">
    <source>
        <dbReference type="ARBA" id="ARBA00004417"/>
    </source>
</evidence>
<dbReference type="Gene3D" id="3.40.50.300">
    <property type="entry name" value="P-loop containing nucleotide triphosphate hydrolases"/>
    <property type="match status" value="2"/>
</dbReference>
<comment type="similarity">
    <text evidence="2">Belongs to the ABC transporter superfamily. AI-2 autoinducer porter (TC 3.A.1.2.8) family.</text>
</comment>
<dbReference type="CDD" id="cd03216">
    <property type="entry name" value="ABC_Carb_Monos_I"/>
    <property type="match status" value="1"/>
</dbReference>
<dbReference type="InterPro" id="IPR003593">
    <property type="entry name" value="AAA+_ATPase"/>
</dbReference>
<evidence type="ECO:0000256" key="9">
    <source>
        <dbReference type="ARBA" id="ARBA00034076"/>
    </source>
</evidence>
<dbReference type="SMART" id="SM00382">
    <property type="entry name" value="AAA"/>
    <property type="match status" value="2"/>
</dbReference>
<keyword evidence="5" id="KW-0547">Nucleotide-binding</keyword>
<dbReference type="InterPro" id="IPR050107">
    <property type="entry name" value="ABC_carbohydrate_import_ATPase"/>
</dbReference>
<keyword evidence="6 11" id="KW-0067">ATP-binding</keyword>